<comment type="caution">
    <text evidence="1">The sequence shown here is derived from an EMBL/GenBank/DDBJ whole genome shotgun (WGS) entry which is preliminary data.</text>
</comment>
<name>A0ACB6ZZ09_THEGA</name>
<organism evidence="1 2">
    <name type="scientific">Thelephora ganbajun</name>
    <name type="common">Ganba fungus</name>
    <dbReference type="NCBI Taxonomy" id="370292"/>
    <lineage>
        <taxon>Eukaryota</taxon>
        <taxon>Fungi</taxon>
        <taxon>Dikarya</taxon>
        <taxon>Basidiomycota</taxon>
        <taxon>Agaricomycotina</taxon>
        <taxon>Agaricomycetes</taxon>
        <taxon>Thelephorales</taxon>
        <taxon>Thelephoraceae</taxon>
        <taxon>Thelephora</taxon>
    </lineage>
</organism>
<evidence type="ECO:0000313" key="2">
    <source>
        <dbReference type="Proteomes" id="UP000886501"/>
    </source>
</evidence>
<proteinExistence type="predicted"/>
<accession>A0ACB6ZZ09</accession>
<sequence length="344" mass="38511">MESLYGNITTSASRFSQRVGDARKSRRNLIGPSRTRLVNRHNPYATPASQQDTDGSTLKGRRDNWREGRSRPSAKRVSIHLNRSLQKFSKSSRQPSAINADVAVATPSGTWEGASQDVPHLRLPKSTLAPPLSPIPAPPETQPDYAPACASTTALPSPPTTPRAMAQDLPLDEFGLYSFLEYEDNYGSNFFDSFDLGCSASYPEQITPAQGVEEEIPQTTSHPPTPLLEPARRSAGKINLSSLHHRVMRSKGYIPDVSLDQLDGTVRKQILRRADRLMFEYQAQSREQRKWRGYREPEDDGLLKRPKKKVRFNPCPTEGRNKKRSVKSGVDELVHRVNRIQLSA</sequence>
<gene>
    <name evidence="1" type="ORF">BDM02DRAFT_135456</name>
</gene>
<dbReference type="Proteomes" id="UP000886501">
    <property type="component" value="Unassembled WGS sequence"/>
</dbReference>
<keyword evidence="2" id="KW-1185">Reference proteome</keyword>
<reference evidence="1" key="2">
    <citation type="journal article" date="2020" name="Nat. Commun.">
        <title>Large-scale genome sequencing of mycorrhizal fungi provides insights into the early evolution of symbiotic traits.</title>
        <authorList>
            <person name="Miyauchi S."/>
            <person name="Kiss E."/>
            <person name="Kuo A."/>
            <person name="Drula E."/>
            <person name="Kohler A."/>
            <person name="Sanchez-Garcia M."/>
            <person name="Morin E."/>
            <person name="Andreopoulos B."/>
            <person name="Barry K.W."/>
            <person name="Bonito G."/>
            <person name="Buee M."/>
            <person name="Carver A."/>
            <person name="Chen C."/>
            <person name="Cichocki N."/>
            <person name="Clum A."/>
            <person name="Culley D."/>
            <person name="Crous P.W."/>
            <person name="Fauchery L."/>
            <person name="Girlanda M."/>
            <person name="Hayes R.D."/>
            <person name="Keri Z."/>
            <person name="LaButti K."/>
            <person name="Lipzen A."/>
            <person name="Lombard V."/>
            <person name="Magnuson J."/>
            <person name="Maillard F."/>
            <person name="Murat C."/>
            <person name="Nolan M."/>
            <person name="Ohm R.A."/>
            <person name="Pangilinan J."/>
            <person name="Pereira M.F."/>
            <person name="Perotto S."/>
            <person name="Peter M."/>
            <person name="Pfister S."/>
            <person name="Riley R."/>
            <person name="Sitrit Y."/>
            <person name="Stielow J.B."/>
            <person name="Szollosi G."/>
            <person name="Zifcakova L."/>
            <person name="Stursova M."/>
            <person name="Spatafora J.W."/>
            <person name="Tedersoo L."/>
            <person name="Vaario L.M."/>
            <person name="Yamada A."/>
            <person name="Yan M."/>
            <person name="Wang P."/>
            <person name="Xu J."/>
            <person name="Bruns T."/>
            <person name="Baldrian P."/>
            <person name="Vilgalys R."/>
            <person name="Dunand C."/>
            <person name="Henrissat B."/>
            <person name="Grigoriev I.V."/>
            <person name="Hibbett D."/>
            <person name="Nagy L.G."/>
            <person name="Martin F.M."/>
        </authorList>
    </citation>
    <scope>NUCLEOTIDE SEQUENCE</scope>
    <source>
        <strain evidence="1">P2</strain>
    </source>
</reference>
<protein>
    <submittedName>
        <fullName evidence="1">Uncharacterized protein</fullName>
    </submittedName>
</protein>
<reference evidence="1" key="1">
    <citation type="submission" date="2019-10" db="EMBL/GenBank/DDBJ databases">
        <authorList>
            <consortium name="DOE Joint Genome Institute"/>
            <person name="Kuo A."/>
            <person name="Miyauchi S."/>
            <person name="Kiss E."/>
            <person name="Drula E."/>
            <person name="Kohler A."/>
            <person name="Sanchez-Garcia M."/>
            <person name="Andreopoulos B."/>
            <person name="Barry K.W."/>
            <person name="Bonito G."/>
            <person name="Buee M."/>
            <person name="Carver A."/>
            <person name="Chen C."/>
            <person name="Cichocki N."/>
            <person name="Clum A."/>
            <person name="Culley D."/>
            <person name="Crous P.W."/>
            <person name="Fauchery L."/>
            <person name="Girlanda M."/>
            <person name="Hayes R."/>
            <person name="Keri Z."/>
            <person name="Labutti K."/>
            <person name="Lipzen A."/>
            <person name="Lombard V."/>
            <person name="Magnuson J."/>
            <person name="Maillard F."/>
            <person name="Morin E."/>
            <person name="Murat C."/>
            <person name="Nolan M."/>
            <person name="Ohm R."/>
            <person name="Pangilinan J."/>
            <person name="Pereira M."/>
            <person name="Perotto S."/>
            <person name="Peter M."/>
            <person name="Riley R."/>
            <person name="Sitrit Y."/>
            <person name="Stielow B."/>
            <person name="Szollosi G."/>
            <person name="Zifcakova L."/>
            <person name="Stursova M."/>
            <person name="Spatafora J.W."/>
            <person name="Tedersoo L."/>
            <person name="Vaario L.-M."/>
            <person name="Yamada A."/>
            <person name="Yan M."/>
            <person name="Wang P."/>
            <person name="Xu J."/>
            <person name="Bruns T."/>
            <person name="Baldrian P."/>
            <person name="Vilgalys R."/>
            <person name="Henrissat B."/>
            <person name="Grigoriev I.V."/>
            <person name="Hibbett D."/>
            <person name="Nagy L.G."/>
            <person name="Martin F.M."/>
        </authorList>
    </citation>
    <scope>NUCLEOTIDE SEQUENCE</scope>
    <source>
        <strain evidence="1">P2</strain>
    </source>
</reference>
<dbReference type="EMBL" id="MU117961">
    <property type="protein sequence ID" value="KAF9654301.1"/>
    <property type="molecule type" value="Genomic_DNA"/>
</dbReference>
<evidence type="ECO:0000313" key="1">
    <source>
        <dbReference type="EMBL" id="KAF9654301.1"/>
    </source>
</evidence>